<feature type="transmembrane region" description="Helical" evidence="1">
    <location>
        <begin position="220"/>
        <end position="245"/>
    </location>
</feature>
<dbReference type="RefSeq" id="WP_069647097.1">
    <property type="nucleotide sequence ID" value="NZ_MIJZ01000015.1"/>
</dbReference>
<dbReference type="EMBL" id="MIJZ01000015">
    <property type="protein sequence ID" value="OEG10414.1"/>
    <property type="molecule type" value="Genomic_DNA"/>
</dbReference>
<gene>
    <name evidence="2" type="ORF">BCR21_13795</name>
</gene>
<feature type="transmembrane region" description="Helical" evidence="1">
    <location>
        <begin position="74"/>
        <end position="96"/>
    </location>
</feature>
<proteinExistence type="predicted"/>
<feature type="transmembrane region" description="Helical" evidence="1">
    <location>
        <begin position="135"/>
        <end position="153"/>
    </location>
</feature>
<dbReference type="STRING" id="903984.BCR21_13795"/>
<keyword evidence="1" id="KW-0472">Membrane</keyword>
<comment type="caution">
    <text evidence="2">The sequence shown here is derived from an EMBL/GenBank/DDBJ whole genome shotgun (WGS) entry which is preliminary data.</text>
</comment>
<evidence type="ECO:0000313" key="2">
    <source>
        <dbReference type="EMBL" id="OEG10414.1"/>
    </source>
</evidence>
<feature type="transmembrane region" description="Helical" evidence="1">
    <location>
        <begin position="108"/>
        <end position="129"/>
    </location>
</feature>
<sequence>MKKEIQFEQIENIVPEKMAEECYTKSESLSFGKRLIASIFFAGSLQGIYWFGYFLVADSKFLDKNNEYQFVTSVWWIVLLFCLYFSFNMLVLGGMYRKRKNILLAYKSNIWLVELAVVFYLFILIDLQLLIENRYLRLVNLIVVSVCFLYSIFKSIKKSKNITKKNQDLDRFTKFTTENQKLIKAILGVLFITSMIFNIFSNNTPNQNLEGKVLVSLIPALPILFGFFSIYAFPWLFTSVTRLFLLNKFSENFRRKFNVNKKLWYGSKSKEYKEEQTQE</sequence>
<dbReference type="Proteomes" id="UP000094068">
    <property type="component" value="Unassembled WGS sequence"/>
</dbReference>
<evidence type="ECO:0000313" key="3">
    <source>
        <dbReference type="Proteomes" id="UP000094068"/>
    </source>
</evidence>
<keyword evidence="1" id="KW-0812">Transmembrane</keyword>
<organism evidence="2 3">
    <name type="scientific">Enterococcus ureasiticus</name>
    <dbReference type="NCBI Taxonomy" id="903984"/>
    <lineage>
        <taxon>Bacteria</taxon>
        <taxon>Bacillati</taxon>
        <taxon>Bacillota</taxon>
        <taxon>Bacilli</taxon>
        <taxon>Lactobacillales</taxon>
        <taxon>Enterococcaceae</taxon>
        <taxon>Enterococcus</taxon>
    </lineage>
</organism>
<feature type="transmembrane region" description="Helical" evidence="1">
    <location>
        <begin position="182"/>
        <end position="200"/>
    </location>
</feature>
<name>A0A1E5GCH9_9ENTE</name>
<accession>A0A1E5GCH9</accession>
<evidence type="ECO:0000256" key="1">
    <source>
        <dbReference type="SAM" id="Phobius"/>
    </source>
</evidence>
<reference evidence="3" key="1">
    <citation type="submission" date="2016-09" db="EMBL/GenBank/DDBJ databases">
        <authorList>
            <person name="Gulvik C.A."/>
        </authorList>
    </citation>
    <scope>NUCLEOTIDE SEQUENCE [LARGE SCALE GENOMIC DNA]</scope>
    <source>
        <strain evidence="3">DSM 23328</strain>
    </source>
</reference>
<feature type="transmembrane region" description="Helical" evidence="1">
    <location>
        <begin position="35"/>
        <end position="54"/>
    </location>
</feature>
<dbReference type="OrthoDB" id="2223732at2"/>
<protein>
    <submittedName>
        <fullName evidence="2">Uncharacterized protein</fullName>
    </submittedName>
</protein>
<keyword evidence="1" id="KW-1133">Transmembrane helix</keyword>
<keyword evidence="3" id="KW-1185">Reference proteome</keyword>
<dbReference type="AlphaFoldDB" id="A0A1E5GCH9"/>